<evidence type="ECO:0000256" key="5">
    <source>
        <dbReference type="ARBA" id="ARBA00023244"/>
    </source>
</evidence>
<dbReference type="InterPro" id="IPR033659">
    <property type="entry name" value="Ferrochelatase_N"/>
</dbReference>
<keyword evidence="5 7" id="KW-0627">Porphyrin biosynthesis</keyword>
<dbReference type="InterPro" id="IPR001015">
    <property type="entry name" value="Ferrochelatase"/>
</dbReference>
<dbReference type="InterPro" id="IPR033644">
    <property type="entry name" value="Ferrochelatase_C"/>
</dbReference>
<accession>A0ABQ4CND4</accession>
<comment type="pathway">
    <text evidence="1 7 8">Porphyrin-containing compound metabolism; protoheme biosynthesis.</text>
</comment>
<feature type="binding site" evidence="7">
    <location>
        <position position="271"/>
    </location>
    <ligand>
        <name>Fe(2+)</name>
        <dbReference type="ChEBI" id="CHEBI:29033"/>
    </ligand>
</feature>
<comment type="subcellular location">
    <subcellularLocation>
        <location evidence="7 8">Cytoplasm</location>
    </subcellularLocation>
</comment>
<keyword evidence="2 7" id="KW-0408">Iron</keyword>
<keyword evidence="3 7" id="KW-0350">Heme biosynthesis</keyword>
<gene>
    <name evidence="9" type="primary">hemH</name>
    <name evidence="7" type="synonym">cpfC</name>
    <name evidence="9" type="ORF">Asi02nite_18550</name>
</gene>
<organism evidence="9 10">
    <name type="scientific">Asanoa siamensis</name>
    <dbReference type="NCBI Taxonomy" id="926357"/>
    <lineage>
        <taxon>Bacteria</taxon>
        <taxon>Bacillati</taxon>
        <taxon>Actinomycetota</taxon>
        <taxon>Actinomycetes</taxon>
        <taxon>Micromonosporales</taxon>
        <taxon>Micromonosporaceae</taxon>
        <taxon>Asanoa</taxon>
    </lineage>
</organism>
<feature type="binding site" evidence="7">
    <location>
        <position position="181"/>
    </location>
    <ligand>
        <name>Fe(2+)</name>
        <dbReference type="ChEBI" id="CHEBI:29033"/>
    </ligand>
</feature>
<dbReference type="PROSITE" id="PS00534">
    <property type="entry name" value="FERROCHELATASE"/>
    <property type="match status" value="1"/>
</dbReference>
<dbReference type="SUPFAM" id="SSF53800">
    <property type="entry name" value="Chelatase"/>
    <property type="match status" value="1"/>
</dbReference>
<dbReference type="CDD" id="cd00419">
    <property type="entry name" value="Ferrochelatase_C"/>
    <property type="match status" value="1"/>
</dbReference>
<evidence type="ECO:0000256" key="3">
    <source>
        <dbReference type="ARBA" id="ARBA00023133"/>
    </source>
</evidence>
<comment type="caution">
    <text evidence="9">The sequence shown here is derived from an EMBL/GenBank/DDBJ whole genome shotgun (WGS) entry which is preliminary data.</text>
</comment>
<protein>
    <recommendedName>
        <fullName evidence="7">Coproporphyrin III ferrochelatase</fullName>
        <ecNumber evidence="7">4.99.1.9</ecNumber>
    </recommendedName>
</protein>
<proteinExistence type="inferred from homology"/>
<dbReference type="RefSeq" id="WP_203711795.1">
    <property type="nucleotide sequence ID" value="NZ_BONE01000011.1"/>
</dbReference>
<feature type="binding site" evidence="7">
    <location>
        <position position="121"/>
    </location>
    <ligand>
        <name>Fe-coproporphyrin III</name>
        <dbReference type="ChEBI" id="CHEBI:68438"/>
    </ligand>
</feature>
<comment type="catalytic activity">
    <reaction evidence="6">
        <text>Fe-coproporphyrin III + 2 H(+) = coproporphyrin III + Fe(2+)</text>
        <dbReference type="Rhea" id="RHEA:49572"/>
        <dbReference type="ChEBI" id="CHEBI:15378"/>
        <dbReference type="ChEBI" id="CHEBI:29033"/>
        <dbReference type="ChEBI" id="CHEBI:68438"/>
        <dbReference type="ChEBI" id="CHEBI:131725"/>
        <dbReference type="EC" id="4.99.1.9"/>
    </reaction>
    <physiologicalReaction direction="right-to-left" evidence="6">
        <dbReference type="Rhea" id="RHEA:49574"/>
    </physiologicalReaction>
</comment>
<dbReference type="PANTHER" id="PTHR11108:SF1">
    <property type="entry name" value="FERROCHELATASE, MITOCHONDRIAL"/>
    <property type="match status" value="1"/>
</dbReference>
<dbReference type="Proteomes" id="UP000604117">
    <property type="component" value="Unassembled WGS sequence"/>
</dbReference>
<feature type="binding site" evidence="7">
    <location>
        <position position="52"/>
    </location>
    <ligand>
        <name>Fe-coproporphyrin III</name>
        <dbReference type="ChEBI" id="CHEBI:68438"/>
    </ligand>
</feature>
<keyword evidence="7 8" id="KW-0963">Cytoplasm</keyword>
<evidence type="ECO:0000256" key="1">
    <source>
        <dbReference type="ARBA" id="ARBA00004744"/>
    </source>
</evidence>
<evidence type="ECO:0000256" key="2">
    <source>
        <dbReference type="ARBA" id="ARBA00023004"/>
    </source>
</evidence>
<comment type="function">
    <text evidence="7 8">Involved in coproporphyrin-dependent heme b biosynthesis. Catalyzes the insertion of ferrous iron into coproporphyrin III to form Fe-coproporphyrin III.</text>
</comment>
<dbReference type="NCBIfam" id="TIGR00109">
    <property type="entry name" value="hemH"/>
    <property type="match status" value="1"/>
</dbReference>
<evidence type="ECO:0000256" key="4">
    <source>
        <dbReference type="ARBA" id="ARBA00023239"/>
    </source>
</evidence>
<dbReference type="NCBIfam" id="NF000689">
    <property type="entry name" value="PRK00035.2-1"/>
    <property type="match status" value="1"/>
</dbReference>
<evidence type="ECO:0000256" key="7">
    <source>
        <dbReference type="HAMAP-Rule" id="MF_00323"/>
    </source>
</evidence>
<dbReference type="CDD" id="cd03411">
    <property type="entry name" value="Ferrochelatase_N"/>
    <property type="match status" value="1"/>
</dbReference>
<dbReference type="InterPro" id="IPR019772">
    <property type="entry name" value="Ferrochelatase_AS"/>
</dbReference>
<dbReference type="HAMAP" id="MF_00323">
    <property type="entry name" value="Ferrochelatase"/>
    <property type="match status" value="1"/>
</dbReference>
<keyword evidence="10" id="KW-1185">Reference proteome</keyword>
<dbReference type="Gene3D" id="3.40.50.1400">
    <property type="match status" value="2"/>
</dbReference>
<sequence length="347" mass="37360">MPYDALVLVSFGGPEAPEDVIPFLENVTRGRGVPPERLAEVAEHYNHFGGVSPINQQCRDLLAAIRADFAANGLSLPVYWGNRNWDPMLADTVATMKADGVRRALAFVTSAYGGYSSCRQYLEDITKARATVGEGAPVIEKLRHFADHPGFVEPHADAVRTALDTLDPARRSTTRLVFTAHSIPTSMATTAGPPPVAPPGRYVAQLRETAALVAAAAAPDLPWDLVWQSRSGPPQVPWLEPDVNDHLAALADTGVTGVVVSPIGFVSDHLEVIWDLDNEAAATAKSRNLDFVRAATPGTDPRFVAMVRDLVQERMDGADSKQRLGTLPAWDTCPVDCCTPPARRPSS</sequence>
<evidence type="ECO:0000256" key="6">
    <source>
        <dbReference type="ARBA" id="ARBA00024536"/>
    </source>
</evidence>
<keyword evidence="4 7" id="KW-0456">Lyase</keyword>
<comment type="caution">
    <text evidence="7">Lacks conserved residue(s) required for the propagation of feature annotation.</text>
</comment>
<keyword evidence="7" id="KW-0479">Metal-binding</keyword>
<evidence type="ECO:0000313" key="9">
    <source>
        <dbReference type="EMBL" id="GIF72337.1"/>
    </source>
</evidence>
<dbReference type="EC" id="4.99.1.9" evidence="7"/>
<evidence type="ECO:0000256" key="8">
    <source>
        <dbReference type="RuleBase" id="RU000607"/>
    </source>
</evidence>
<evidence type="ECO:0000313" key="10">
    <source>
        <dbReference type="Proteomes" id="UP000604117"/>
    </source>
</evidence>
<name>A0ABQ4CND4_9ACTN</name>
<comment type="similarity">
    <text evidence="7 8">Belongs to the ferrochelatase family.</text>
</comment>
<reference evidence="9 10" key="1">
    <citation type="submission" date="2021-01" db="EMBL/GenBank/DDBJ databases">
        <title>Whole genome shotgun sequence of Asanoa siamensis NBRC 107932.</title>
        <authorList>
            <person name="Komaki H."/>
            <person name="Tamura T."/>
        </authorList>
    </citation>
    <scope>NUCLEOTIDE SEQUENCE [LARGE SCALE GENOMIC DNA]</scope>
    <source>
        <strain evidence="9 10">NBRC 107932</strain>
    </source>
</reference>
<dbReference type="Pfam" id="PF00762">
    <property type="entry name" value="Ferrochelatase"/>
    <property type="match status" value="1"/>
</dbReference>
<dbReference type="PANTHER" id="PTHR11108">
    <property type="entry name" value="FERROCHELATASE"/>
    <property type="match status" value="1"/>
</dbReference>
<dbReference type="EMBL" id="BONE01000011">
    <property type="protein sequence ID" value="GIF72337.1"/>
    <property type="molecule type" value="Genomic_DNA"/>
</dbReference>